<dbReference type="GO" id="GO:0006508">
    <property type="term" value="P:proteolysis"/>
    <property type="evidence" value="ECO:0007669"/>
    <property type="project" value="UniProtKB-KW"/>
</dbReference>
<dbReference type="KEGG" id="bany:112045714"/>
<name>A0A6J1N4E1_BICAN</name>
<dbReference type="InterPro" id="IPR043504">
    <property type="entry name" value="Peptidase_S1_PA_chymotrypsin"/>
</dbReference>
<dbReference type="AlphaFoldDB" id="A0A6J1N4E1"/>
<dbReference type="SUPFAM" id="SSF50494">
    <property type="entry name" value="Trypsin-like serine proteases"/>
    <property type="match status" value="1"/>
</dbReference>
<dbReference type="Proteomes" id="UP001652582">
    <property type="component" value="Chromosome 26"/>
</dbReference>
<dbReference type="InterPro" id="IPR033116">
    <property type="entry name" value="TRYPSIN_SER"/>
</dbReference>
<evidence type="ECO:0000313" key="5">
    <source>
        <dbReference type="RefSeq" id="XP_023937771.2"/>
    </source>
</evidence>
<dbReference type="GeneID" id="112045714"/>
<dbReference type="PROSITE" id="PS00135">
    <property type="entry name" value="TRYPSIN_SER"/>
    <property type="match status" value="1"/>
</dbReference>
<protein>
    <submittedName>
        <fullName evidence="5">Venom serine protease Bi-VSP</fullName>
    </submittedName>
</protein>
<feature type="domain" description="Peptidase S1" evidence="3">
    <location>
        <begin position="193"/>
        <end position="439"/>
    </location>
</feature>
<dbReference type="InterPro" id="IPR009003">
    <property type="entry name" value="Peptidase_S1_PA"/>
</dbReference>
<dbReference type="GO" id="GO:0090729">
    <property type="term" value="F:toxin activity"/>
    <property type="evidence" value="ECO:0007669"/>
    <property type="project" value="UniProtKB-KW"/>
</dbReference>
<dbReference type="GO" id="GO:0004252">
    <property type="term" value="F:serine-type endopeptidase activity"/>
    <property type="evidence" value="ECO:0007669"/>
    <property type="project" value="InterPro"/>
</dbReference>
<accession>A0A6J1N4E1</accession>
<keyword evidence="1" id="KW-1015">Disulfide bond</keyword>
<proteinExistence type="predicted"/>
<dbReference type="Gene3D" id="2.40.10.10">
    <property type="entry name" value="Trypsin-like serine proteases"/>
    <property type="match status" value="1"/>
</dbReference>
<evidence type="ECO:0000259" key="3">
    <source>
        <dbReference type="PROSITE" id="PS50240"/>
    </source>
</evidence>
<reference evidence="5" key="1">
    <citation type="submission" date="2025-08" db="UniProtKB">
        <authorList>
            <consortium name="RefSeq"/>
        </authorList>
    </citation>
    <scope>IDENTIFICATION</scope>
</reference>
<gene>
    <name evidence="5" type="primary">LOC112045714</name>
</gene>
<dbReference type="CDD" id="cd00190">
    <property type="entry name" value="Tryp_SPc"/>
    <property type="match status" value="1"/>
</dbReference>
<dbReference type="InterPro" id="IPR001254">
    <property type="entry name" value="Trypsin_dom"/>
</dbReference>
<dbReference type="SMART" id="SM00020">
    <property type="entry name" value="Tryp_SPc"/>
    <property type="match status" value="1"/>
</dbReference>
<sequence>MISLTFVLLCFVLCPFCVCREEGEACKISVNNVTNLAGTCKRIDKCPYAMKVLYEDEKKPPMCWWDDDVRIVCCPTADVFYRTGVHGRLYDSSSDGVKRSANTICRYDGNQHLCCPARRASPRPRELGCEPLTPRRAPSHFTIAQRIAWDKCMANQQYIKPCVAGKDTRTGRVDKHRLIRVTRCHIPENRFRIAGGDPAIYKEFPHMAALGFYNETAYDVEWVGGGSLIDERFILTAGHVLIDPQNRPLRYALLGTVNKTDVRNGSLYNVVRRIPHPLYDYSTKQNDIALVELDRPVMMSEFIRPICLPVPSFQTDNSRRTIAGWGRTSQNSGPSQILHMTDEVFIADHSTCTKLESNTKFHYNSTTTICAKGSIQNMVKSADTCEGDSGGPLMLLLEKSLCSYAVDGVVSFGPHCGSGEAAVYSRVAAYLDWVVRTAWPDDWQRLQRADYD</sequence>
<dbReference type="OrthoDB" id="6339452at2759"/>
<dbReference type="PRINTS" id="PR00722">
    <property type="entry name" value="CHYMOTRYPSIN"/>
</dbReference>
<dbReference type="InterPro" id="IPR001314">
    <property type="entry name" value="Peptidase_S1A"/>
</dbReference>
<evidence type="ECO:0000256" key="1">
    <source>
        <dbReference type="ARBA" id="ARBA00023157"/>
    </source>
</evidence>
<dbReference type="PROSITE" id="PS50240">
    <property type="entry name" value="TRYPSIN_DOM"/>
    <property type="match status" value="1"/>
</dbReference>
<dbReference type="Pfam" id="PF00089">
    <property type="entry name" value="Trypsin"/>
    <property type="match status" value="1"/>
</dbReference>
<keyword evidence="4" id="KW-1185">Reference proteome</keyword>
<keyword evidence="2" id="KW-0732">Signal</keyword>
<dbReference type="PANTHER" id="PTHR24260">
    <property type="match status" value="1"/>
</dbReference>
<keyword evidence="5" id="KW-0378">Hydrolase</keyword>
<evidence type="ECO:0000256" key="2">
    <source>
        <dbReference type="SAM" id="SignalP"/>
    </source>
</evidence>
<dbReference type="PANTHER" id="PTHR24260:SF147">
    <property type="entry name" value="EG:BACR7A4.3 PROTEIN-RELATED"/>
    <property type="match status" value="1"/>
</dbReference>
<keyword evidence="5" id="KW-0645">Protease</keyword>
<organism evidence="4 5">
    <name type="scientific">Bicyclus anynana</name>
    <name type="common">Squinting bush brown butterfly</name>
    <dbReference type="NCBI Taxonomy" id="110368"/>
    <lineage>
        <taxon>Eukaryota</taxon>
        <taxon>Metazoa</taxon>
        <taxon>Ecdysozoa</taxon>
        <taxon>Arthropoda</taxon>
        <taxon>Hexapoda</taxon>
        <taxon>Insecta</taxon>
        <taxon>Pterygota</taxon>
        <taxon>Neoptera</taxon>
        <taxon>Endopterygota</taxon>
        <taxon>Lepidoptera</taxon>
        <taxon>Glossata</taxon>
        <taxon>Ditrysia</taxon>
        <taxon>Papilionoidea</taxon>
        <taxon>Nymphalidae</taxon>
        <taxon>Satyrinae</taxon>
        <taxon>Satyrini</taxon>
        <taxon>Mycalesina</taxon>
        <taxon>Bicyclus</taxon>
    </lineage>
</organism>
<feature type="signal peptide" evidence="2">
    <location>
        <begin position="1"/>
        <end position="19"/>
    </location>
</feature>
<evidence type="ECO:0000313" key="4">
    <source>
        <dbReference type="Proteomes" id="UP001652582"/>
    </source>
</evidence>
<dbReference type="InterPro" id="IPR051333">
    <property type="entry name" value="CLIP_Serine_Protease"/>
</dbReference>
<feature type="chain" id="PRO_5046297605" evidence="2">
    <location>
        <begin position="20"/>
        <end position="452"/>
    </location>
</feature>
<dbReference type="RefSeq" id="XP_023937771.2">
    <property type="nucleotide sequence ID" value="XM_024082003.2"/>
</dbReference>
<dbReference type="GO" id="GO:0005576">
    <property type="term" value="C:extracellular region"/>
    <property type="evidence" value="ECO:0007669"/>
    <property type="project" value="UniProtKB-SubCell"/>
</dbReference>